<keyword evidence="1" id="KW-1133">Transmembrane helix</keyword>
<sequence>MTKKTFVVILVLSVIITYVLGIIDALVNSSANQAGLPFKFGSYALFGTATTNYSTLIVDIFFWFFVIWIIWKVLKKKKK</sequence>
<evidence type="ECO:0000313" key="2">
    <source>
        <dbReference type="EMBL" id="OGG31316.1"/>
    </source>
</evidence>
<keyword evidence="1" id="KW-0472">Membrane</keyword>
<dbReference type="Proteomes" id="UP000176450">
    <property type="component" value="Unassembled WGS sequence"/>
</dbReference>
<accession>A0A1F6B306</accession>
<protein>
    <submittedName>
        <fullName evidence="2">Uncharacterized protein</fullName>
    </submittedName>
</protein>
<dbReference type="EMBL" id="MFJX01000016">
    <property type="protein sequence ID" value="OGG31316.1"/>
    <property type="molecule type" value="Genomic_DNA"/>
</dbReference>
<feature type="transmembrane region" description="Helical" evidence="1">
    <location>
        <begin position="45"/>
        <end position="71"/>
    </location>
</feature>
<evidence type="ECO:0000256" key="1">
    <source>
        <dbReference type="SAM" id="Phobius"/>
    </source>
</evidence>
<proteinExistence type="predicted"/>
<name>A0A1F6B306_9BACT</name>
<keyword evidence="1" id="KW-0812">Transmembrane</keyword>
<evidence type="ECO:0000313" key="3">
    <source>
        <dbReference type="Proteomes" id="UP000176450"/>
    </source>
</evidence>
<organism evidence="2 3">
    <name type="scientific">Candidatus Gottesmanbacteria bacterium RIFCSPLOWO2_01_FULL_46_9</name>
    <dbReference type="NCBI Taxonomy" id="1798394"/>
    <lineage>
        <taxon>Bacteria</taxon>
        <taxon>Candidatus Gottesmaniibacteriota</taxon>
    </lineage>
</organism>
<dbReference type="AlphaFoldDB" id="A0A1F6B306"/>
<comment type="caution">
    <text evidence="2">The sequence shown here is derived from an EMBL/GenBank/DDBJ whole genome shotgun (WGS) entry which is preliminary data.</text>
</comment>
<reference evidence="2 3" key="1">
    <citation type="journal article" date="2016" name="Nat. Commun.">
        <title>Thousands of microbial genomes shed light on interconnected biogeochemical processes in an aquifer system.</title>
        <authorList>
            <person name="Anantharaman K."/>
            <person name="Brown C.T."/>
            <person name="Hug L.A."/>
            <person name="Sharon I."/>
            <person name="Castelle C.J."/>
            <person name="Probst A.J."/>
            <person name="Thomas B.C."/>
            <person name="Singh A."/>
            <person name="Wilkins M.J."/>
            <person name="Karaoz U."/>
            <person name="Brodie E.L."/>
            <person name="Williams K.H."/>
            <person name="Hubbard S.S."/>
            <person name="Banfield J.F."/>
        </authorList>
    </citation>
    <scope>NUCLEOTIDE SEQUENCE [LARGE SCALE GENOMIC DNA]</scope>
</reference>
<gene>
    <name evidence="2" type="ORF">A3A63_04180</name>
</gene>